<name>A0A1G8LE27_9PSED</name>
<dbReference type="AlphaFoldDB" id="A0A1G8LE27"/>
<dbReference type="OrthoDB" id="9812969at2"/>
<protein>
    <recommendedName>
        <fullName evidence="3">Bacteriophage protein</fullName>
    </recommendedName>
</protein>
<evidence type="ECO:0008006" key="3">
    <source>
        <dbReference type="Google" id="ProtNLM"/>
    </source>
</evidence>
<organism evidence="1 2">
    <name type="scientific">Pseudomonas panipatensis</name>
    <dbReference type="NCBI Taxonomy" id="428992"/>
    <lineage>
        <taxon>Bacteria</taxon>
        <taxon>Pseudomonadati</taxon>
        <taxon>Pseudomonadota</taxon>
        <taxon>Gammaproteobacteria</taxon>
        <taxon>Pseudomonadales</taxon>
        <taxon>Pseudomonadaceae</taxon>
        <taxon>Pseudomonas</taxon>
    </lineage>
</organism>
<dbReference type="STRING" id="428992.SAMN05216272_111101"/>
<dbReference type="RefSeq" id="WP_090266761.1">
    <property type="nucleotide sequence ID" value="NZ_FNDS01000011.1"/>
</dbReference>
<dbReference type="Pfam" id="PF10934">
    <property type="entry name" value="Sheath_initiator"/>
    <property type="match status" value="1"/>
</dbReference>
<dbReference type="InterPro" id="IPR020288">
    <property type="entry name" value="Sheath_initiator"/>
</dbReference>
<accession>A0A1G8LE27</accession>
<reference evidence="2" key="1">
    <citation type="submission" date="2016-10" db="EMBL/GenBank/DDBJ databases">
        <authorList>
            <person name="Varghese N."/>
            <person name="Submissions S."/>
        </authorList>
    </citation>
    <scope>NUCLEOTIDE SEQUENCE [LARGE SCALE GENOMIC DNA]</scope>
    <source>
        <strain evidence="2">CCM 7469</strain>
    </source>
</reference>
<evidence type="ECO:0000313" key="1">
    <source>
        <dbReference type="EMBL" id="SDI53959.1"/>
    </source>
</evidence>
<sequence>MRYRKLDAAGDYSFGSGSADFYVNSPEAVAQAVLTRLELFKGEWFLDTADGTPWSTEVLGEGTRGTYDMAIRNRILGTTGVNQIDSYDSTFDADARKLSVTCTITTAYGQTTISETL</sequence>
<dbReference type="Proteomes" id="UP000199636">
    <property type="component" value="Unassembled WGS sequence"/>
</dbReference>
<dbReference type="EMBL" id="FNDS01000011">
    <property type="protein sequence ID" value="SDI53959.1"/>
    <property type="molecule type" value="Genomic_DNA"/>
</dbReference>
<gene>
    <name evidence="1" type="ORF">SAMN05216272_111101</name>
</gene>
<proteinExistence type="predicted"/>
<evidence type="ECO:0000313" key="2">
    <source>
        <dbReference type="Proteomes" id="UP000199636"/>
    </source>
</evidence>
<keyword evidence="2" id="KW-1185">Reference proteome</keyword>